<dbReference type="GeneTree" id="ENSGT00940000155824"/>
<keyword evidence="1" id="KW-0677">Repeat</keyword>
<dbReference type="GO" id="GO:0005737">
    <property type="term" value="C:cytoplasm"/>
    <property type="evidence" value="ECO:0007669"/>
    <property type="project" value="TreeGrafter"/>
</dbReference>
<dbReference type="PANTHER" id="PTHR23169:SF25">
    <property type="entry name" value="MICROTUBULE-ACTIN CROSS-LINKING FACTOR 1, ISOFORMS 1_2_3_4_5"/>
    <property type="match status" value="1"/>
</dbReference>
<dbReference type="GO" id="GO:0005198">
    <property type="term" value="F:structural molecule activity"/>
    <property type="evidence" value="ECO:0007669"/>
    <property type="project" value="TreeGrafter"/>
</dbReference>
<evidence type="ECO:0000259" key="4">
    <source>
        <dbReference type="PROSITE" id="PS50021"/>
    </source>
</evidence>
<dbReference type="PROSITE" id="PS50021">
    <property type="entry name" value="CH"/>
    <property type="match status" value="2"/>
</dbReference>
<dbReference type="FunFam" id="1.10.418.10:FF:000002">
    <property type="entry name" value="Microtubule-actin cross-linking factor 1"/>
    <property type="match status" value="1"/>
</dbReference>
<feature type="domain" description="Calponin-homology (CH)" evidence="4">
    <location>
        <begin position="80"/>
        <end position="184"/>
    </location>
</feature>
<evidence type="ECO:0000256" key="2">
    <source>
        <dbReference type="ARBA" id="ARBA00023203"/>
    </source>
</evidence>
<reference evidence="6" key="1">
    <citation type="submission" date="2012-01" db="EMBL/GenBank/DDBJ databases">
        <authorList>
            <person name="Walter R."/>
            <person name="Schartl M."/>
            <person name="Warren W."/>
        </authorList>
    </citation>
    <scope>NUCLEOTIDE SEQUENCE [LARGE SCALE GENOMIC DNA]</scope>
    <source>
        <strain evidence="6">JP 163 A</strain>
    </source>
</reference>
<dbReference type="GO" id="GO:0051893">
    <property type="term" value="P:regulation of focal adhesion assembly"/>
    <property type="evidence" value="ECO:0007669"/>
    <property type="project" value="TreeGrafter"/>
</dbReference>
<dbReference type="GO" id="GO:0015629">
    <property type="term" value="C:actin cytoskeleton"/>
    <property type="evidence" value="ECO:0007669"/>
    <property type="project" value="TreeGrafter"/>
</dbReference>
<sequence>MESSDDDTLSERSCVSEPSFRTERSGGSLSPCTSGLVGPPGDTLPWNLSKHERRKRKSQDSVLDPAERAVVRVAGEEIVLAARGVCLKATHWQLSVKLRKHITDLYEDLRDGHNLISLLEVLSGVTLPREKGRMRFHRLQNVQIALDFLKQRQVKLVNIRNDDITDGNPKLTLGLIWTIILHFQISEIYVCGESADLTAKEKLLLWSQQATEGYPGLRCTNFSSAWSDGRMFNALLHRYRPDLINMEAVTRQSNRENLEQAFEIAESLGVTRLLDAEDVDVPSPDEKSVITYVSSIYDAFPKIPEGGEGIAAQEVDQRWSEYQSRFSSLLQWSRQHTALMAKKNFPQNPVELKALYNEYIHFKEMEIPSKETEKSHIEHLYKLLEVWIEFGRIKLPPGLHPNDLEEEWGKLILEMLEREKALRPAVERLELLLQRANKIQNTAVDCEEKLTLAKNTLQADASRAESGEAVQCEGEMACYLQDCEALIRQIEQDLKILREEKYYQVDQLAFRVNCLQEELVSLRLQCSSVYRKGHFSQSLGPTGTEPPWQRATDGGLSLGQTLLGAVGAVGAVGAALLRRPMARSQLVAMSSSEDEGSLRFIYELLGWVEETQELLEGAEWGADLPSVENNLQEHNTIHTAVEELLSSLQEARSYEVHMQPHRTSFYFY</sequence>
<keyword evidence="6" id="KW-1185">Reference proteome</keyword>
<dbReference type="AlphaFoldDB" id="A0A3B5QVL3"/>
<accession>A0A3B5QVL3</accession>
<dbReference type="SUPFAM" id="SSF47576">
    <property type="entry name" value="Calponin-homology domain, CH-domain"/>
    <property type="match status" value="1"/>
</dbReference>
<keyword evidence="2" id="KW-0009">Actin-binding</keyword>
<dbReference type="InterPro" id="IPR036872">
    <property type="entry name" value="CH_dom_sf"/>
</dbReference>
<dbReference type="GO" id="GO:0005882">
    <property type="term" value="C:intermediate filament"/>
    <property type="evidence" value="ECO:0007669"/>
    <property type="project" value="TreeGrafter"/>
</dbReference>
<dbReference type="GO" id="GO:0045296">
    <property type="term" value="F:cadherin binding"/>
    <property type="evidence" value="ECO:0007669"/>
    <property type="project" value="TreeGrafter"/>
</dbReference>
<feature type="region of interest" description="Disordered" evidence="3">
    <location>
        <begin position="1"/>
        <end position="62"/>
    </location>
</feature>
<dbReference type="Pfam" id="PF21020">
    <property type="entry name" value="Spectrin_4"/>
    <property type="match status" value="1"/>
</dbReference>
<dbReference type="FunFam" id="1.10.418.10:FF:000140">
    <property type="entry name" value="Dystonin"/>
    <property type="match status" value="1"/>
</dbReference>
<dbReference type="InterPro" id="IPR049538">
    <property type="entry name" value="PCN-like_spectrin-like_rpt"/>
</dbReference>
<organism evidence="5 6">
    <name type="scientific">Xiphophorus maculatus</name>
    <name type="common">Southern platyfish</name>
    <name type="synonym">Platypoecilus maculatus</name>
    <dbReference type="NCBI Taxonomy" id="8083"/>
    <lineage>
        <taxon>Eukaryota</taxon>
        <taxon>Metazoa</taxon>
        <taxon>Chordata</taxon>
        <taxon>Craniata</taxon>
        <taxon>Vertebrata</taxon>
        <taxon>Euteleostomi</taxon>
        <taxon>Actinopterygii</taxon>
        <taxon>Neopterygii</taxon>
        <taxon>Teleostei</taxon>
        <taxon>Neoteleostei</taxon>
        <taxon>Acanthomorphata</taxon>
        <taxon>Ovalentaria</taxon>
        <taxon>Atherinomorphae</taxon>
        <taxon>Cyprinodontiformes</taxon>
        <taxon>Poeciliidae</taxon>
        <taxon>Poeciliinae</taxon>
        <taxon>Xiphophorus</taxon>
    </lineage>
</organism>
<dbReference type="CDD" id="cd21188">
    <property type="entry name" value="CH_PLEC-like_rpt1"/>
    <property type="match status" value="1"/>
</dbReference>
<protein>
    <recommendedName>
        <fullName evidence="4">Calponin-homology (CH) domain-containing protein</fullName>
    </recommendedName>
</protein>
<dbReference type="GO" id="GO:0032886">
    <property type="term" value="P:regulation of microtubule-based process"/>
    <property type="evidence" value="ECO:0007669"/>
    <property type="project" value="TreeGrafter"/>
</dbReference>
<dbReference type="InterPro" id="IPR043197">
    <property type="entry name" value="Plakin"/>
</dbReference>
<dbReference type="InterPro" id="IPR001715">
    <property type="entry name" value="CH_dom"/>
</dbReference>
<dbReference type="SMART" id="SM00033">
    <property type="entry name" value="CH"/>
    <property type="match status" value="2"/>
</dbReference>
<dbReference type="GO" id="GO:0045104">
    <property type="term" value="P:intermediate filament cytoskeleton organization"/>
    <property type="evidence" value="ECO:0007669"/>
    <property type="project" value="InterPro"/>
</dbReference>
<dbReference type="Ensembl" id="ENSXMAT00000041218.1">
    <property type="protein sequence ID" value="ENSXMAP00000034350.1"/>
    <property type="gene ID" value="ENSXMAG00000022908.1"/>
</dbReference>
<dbReference type="GO" id="GO:0003779">
    <property type="term" value="F:actin binding"/>
    <property type="evidence" value="ECO:0007669"/>
    <property type="project" value="UniProtKB-KW"/>
</dbReference>
<dbReference type="Pfam" id="PF00307">
    <property type="entry name" value="CH"/>
    <property type="match status" value="2"/>
</dbReference>
<dbReference type="Gene3D" id="1.10.418.10">
    <property type="entry name" value="Calponin-like domain"/>
    <property type="match status" value="2"/>
</dbReference>
<proteinExistence type="predicted"/>
<reference evidence="5" key="3">
    <citation type="submission" date="2025-08" db="UniProtKB">
        <authorList>
            <consortium name="Ensembl"/>
        </authorList>
    </citation>
    <scope>IDENTIFICATION</scope>
    <source>
        <strain evidence="5">JP 163 A</strain>
    </source>
</reference>
<dbReference type="PROSITE" id="PS00020">
    <property type="entry name" value="ACTININ_2"/>
    <property type="match status" value="1"/>
</dbReference>
<name>A0A3B5QVL3_XIPMA</name>
<feature type="domain" description="Calponin-homology (CH)" evidence="4">
    <location>
        <begin position="197"/>
        <end position="301"/>
    </location>
</feature>
<evidence type="ECO:0000256" key="1">
    <source>
        <dbReference type="ARBA" id="ARBA00022737"/>
    </source>
</evidence>
<dbReference type="Proteomes" id="UP000002852">
    <property type="component" value="Unassembled WGS sequence"/>
</dbReference>
<dbReference type="GO" id="GO:0016020">
    <property type="term" value="C:membrane"/>
    <property type="evidence" value="ECO:0007669"/>
    <property type="project" value="TreeGrafter"/>
</dbReference>
<evidence type="ECO:0000313" key="6">
    <source>
        <dbReference type="Proteomes" id="UP000002852"/>
    </source>
</evidence>
<dbReference type="Gene3D" id="1.20.58.60">
    <property type="match status" value="3"/>
</dbReference>
<dbReference type="GO" id="GO:0005874">
    <property type="term" value="C:microtubule"/>
    <property type="evidence" value="ECO:0007669"/>
    <property type="project" value="TreeGrafter"/>
</dbReference>
<dbReference type="PANTHER" id="PTHR23169">
    <property type="entry name" value="ENVOPLAKIN"/>
    <property type="match status" value="1"/>
</dbReference>
<dbReference type="SUPFAM" id="SSF46966">
    <property type="entry name" value="Spectrin repeat"/>
    <property type="match status" value="2"/>
</dbReference>
<dbReference type="InterPro" id="IPR001589">
    <property type="entry name" value="Actinin_actin-bd_CS"/>
</dbReference>
<dbReference type="FunFam" id="1.20.58.60:FF:000027">
    <property type="entry name" value="Microtubule-actin cross-linking factor 1"/>
    <property type="match status" value="1"/>
</dbReference>
<reference evidence="5" key="4">
    <citation type="submission" date="2025-09" db="UniProtKB">
        <authorList>
            <consortium name="Ensembl"/>
        </authorList>
    </citation>
    <scope>IDENTIFICATION</scope>
    <source>
        <strain evidence="5">JP 163 A</strain>
    </source>
</reference>
<dbReference type="GO" id="GO:0042060">
    <property type="term" value="P:wound healing"/>
    <property type="evidence" value="ECO:0007669"/>
    <property type="project" value="TreeGrafter"/>
</dbReference>
<reference evidence="6" key="2">
    <citation type="journal article" date="2013" name="Nat. Genet.">
        <title>The genome of the platyfish, Xiphophorus maculatus, provides insights into evolutionary adaptation and several complex traits.</title>
        <authorList>
            <person name="Schartl M."/>
            <person name="Walter R.B."/>
            <person name="Shen Y."/>
            <person name="Garcia T."/>
            <person name="Catchen J."/>
            <person name="Amores A."/>
            <person name="Braasch I."/>
            <person name="Chalopin D."/>
            <person name="Volff J.N."/>
            <person name="Lesch K.P."/>
            <person name="Bisazza A."/>
            <person name="Minx P."/>
            <person name="Hillier L."/>
            <person name="Wilson R.K."/>
            <person name="Fuerstenberg S."/>
            <person name="Boore J."/>
            <person name="Searle S."/>
            <person name="Postlethwait J.H."/>
            <person name="Warren W.C."/>
        </authorList>
    </citation>
    <scope>NUCLEOTIDE SEQUENCE [LARGE SCALE GENOMIC DNA]</scope>
    <source>
        <strain evidence="6">JP 163 A</strain>
    </source>
</reference>
<evidence type="ECO:0000313" key="5">
    <source>
        <dbReference type="Ensembl" id="ENSXMAP00000034350.1"/>
    </source>
</evidence>
<evidence type="ECO:0000256" key="3">
    <source>
        <dbReference type="SAM" id="MobiDB-lite"/>
    </source>
</evidence>